<dbReference type="GO" id="GO:0016491">
    <property type="term" value="F:oxidoreductase activity"/>
    <property type="evidence" value="ECO:0007669"/>
    <property type="project" value="InterPro"/>
</dbReference>
<name>X1TQU1_9ZZZZ</name>
<gene>
    <name evidence="1" type="ORF">S12H4_14498</name>
</gene>
<protein>
    <submittedName>
        <fullName evidence="1">Uncharacterized protein</fullName>
    </submittedName>
</protein>
<evidence type="ECO:0000313" key="1">
    <source>
        <dbReference type="EMBL" id="GAI82404.1"/>
    </source>
</evidence>
<organism evidence="1">
    <name type="scientific">marine sediment metagenome</name>
    <dbReference type="NCBI Taxonomy" id="412755"/>
    <lineage>
        <taxon>unclassified sequences</taxon>
        <taxon>metagenomes</taxon>
        <taxon>ecological metagenomes</taxon>
    </lineage>
</organism>
<dbReference type="EMBL" id="BARW01006911">
    <property type="protein sequence ID" value="GAI82404.1"/>
    <property type="molecule type" value="Genomic_DNA"/>
</dbReference>
<reference evidence="1" key="1">
    <citation type="journal article" date="2014" name="Front. Microbiol.">
        <title>High frequency of phylogenetically diverse reductive dehalogenase-homologous genes in deep subseafloor sedimentary metagenomes.</title>
        <authorList>
            <person name="Kawai M."/>
            <person name="Futagami T."/>
            <person name="Toyoda A."/>
            <person name="Takaki Y."/>
            <person name="Nishi S."/>
            <person name="Hori S."/>
            <person name="Arai W."/>
            <person name="Tsubouchi T."/>
            <person name="Morono Y."/>
            <person name="Uchiyama I."/>
            <person name="Ito T."/>
            <person name="Fujiyama A."/>
            <person name="Inagaki F."/>
            <person name="Takami H."/>
        </authorList>
    </citation>
    <scope>NUCLEOTIDE SEQUENCE</scope>
    <source>
        <strain evidence="1">Expedition CK06-06</strain>
    </source>
</reference>
<dbReference type="AlphaFoldDB" id="X1TQU1"/>
<dbReference type="SUPFAM" id="SSF55469">
    <property type="entry name" value="FMN-dependent nitroreductase-like"/>
    <property type="match status" value="1"/>
</dbReference>
<comment type="caution">
    <text evidence="1">The sequence shown here is derived from an EMBL/GenBank/DDBJ whole genome shotgun (WGS) entry which is preliminary data.</text>
</comment>
<dbReference type="InterPro" id="IPR000415">
    <property type="entry name" value="Nitroreductase-like"/>
</dbReference>
<proteinExistence type="predicted"/>
<sequence>MPEGFCAVAMTPLGYPVEDPEVRLRKELSEIVFMINSALGKMLFI</sequence>
<dbReference type="Gene3D" id="3.40.109.10">
    <property type="entry name" value="NADH Oxidase"/>
    <property type="match status" value="1"/>
</dbReference>
<accession>X1TQU1</accession>